<gene>
    <name evidence="3" type="ORF">PSALAMII_LOCUS9389</name>
</gene>
<protein>
    <submittedName>
        <fullName evidence="3">Uncharacterized protein</fullName>
    </submittedName>
</protein>
<dbReference type="EMBL" id="CAJVPD010000276">
    <property type="protein sequence ID" value="CAG8417671.1"/>
    <property type="molecule type" value="Genomic_DNA"/>
</dbReference>
<comment type="caution">
    <text evidence="3">The sequence shown here is derived from an EMBL/GenBank/DDBJ whole genome shotgun (WGS) entry which is preliminary data.</text>
</comment>
<sequence>LSSNISLHLLYEIPDIEYTFIMSASVPNDEFVALVAKGGKLNESEIEAIYNKLPALPFAFLRGEWKGGSFDTGHPGHNQLLTMNWAGKTFHSTESVDPIVMLKDGKRVCNEEWGHAVLREVRFRDVVSTAMIYDKHPIIDHFRYVNDKLIAGAMDTSAFGEAGTYYFYLYR</sequence>
<evidence type="ECO:0000259" key="1">
    <source>
        <dbReference type="Pfam" id="PF14231"/>
    </source>
</evidence>
<accession>A0A9W4JX13</accession>
<feature type="domain" description="GXWXG" evidence="1">
    <location>
        <begin position="48"/>
        <end position="103"/>
    </location>
</feature>
<dbReference type="InterPro" id="IPR025568">
    <property type="entry name" value="DUF4334"/>
</dbReference>
<dbReference type="OrthoDB" id="3918601at2759"/>
<feature type="domain" description="DUF4334" evidence="2">
    <location>
        <begin position="114"/>
        <end position="171"/>
    </location>
</feature>
<dbReference type="Gene3D" id="2.40.128.580">
    <property type="entry name" value="GXWXG domain"/>
    <property type="match status" value="1"/>
</dbReference>
<reference evidence="3" key="1">
    <citation type="submission" date="2021-07" db="EMBL/GenBank/DDBJ databases">
        <authorList>
            <person name="Branca A.L. A."/>
        </authorList>
    </citation>
    <scope>NUCLEOTIDE SEQUENCE</scope>
</reference>
<dbReference type="Pfam" id="PF14231">
    <property type="entry name" value="GXWXG"/>
    <property type="match status" value="1"/>
</dbReference>
<dbReference type="InterPro" id="IPR025951">
    <property type="entry name" value="GXWXG_dom"/>
</dbReference>
<evidence type="ECO:0000313" key="4">
    <source>
        <dbReference type="Proteomes" id="UP001152592"/>
    </source>
</evidence>
<organism evidence="3 4">
    <name type="scientific">Penicillium salamii</name>
    <dbReference type="NCBI Taxonomy" id="1612424"/>
    <lineage>
        <taxon>Eukaryota</taxon>
        <taxon>Fungi</taxon>
        <taxon>Dikarya</taxon>
        <taxon>Ascomycota</taxon>
        <taxon>Pezizomycotina</taxon>
        <taxon>Eurotiomycetes</taxon>
        <taxon>Eurotiomycetidae</taxon>
        <taxon>Eurotiales</taxon>
        <taxon>Aspergillaceae</taxon>
        <taxon>Penicillium</taxon>
    </lineage>
</organism>
<name>A0A9W4JX13_9EURO</name>
<dbReference type="AlphaFoldDB" id="A0A9W4JX13"/>
<evidence type="ECO:0000259" key="2">
    <source>
        <dbReference type="Pfam" id="PF14232"/>
    </source>
</evidence>
<evidence type="ECO:0000313" key="3">
    <source>
        <dbReference type="EMBL" id="CAG8417671.1"/>
    </source>
</evidence>
<proteinExistence type="predicted"/>
<feature type="non-terminal residue" evidence="3">
    <location>
        <position position="1"/>
    </location>
</feature>
<dbReference type="Pfam" id="PF14232">
    <property type="entry name" value="DUF4334"/>
    <property type="match status" value="1"/>
</dbReference>
<dbReference type="Proteomes" id="UP001152592">
    <property type="component" value="Unassembled WGS sequence"/>
</dbReference>